<dbReference type="AlphaFoldDB" id="A0A9Q3P8G2"/>
<evidence type="ECO:0000313" key="2">
    <source>
        <dbReference type="Proteomes" id="UP000765509"/>
    </source>
</evidence>
<accession>A0A9Q3P8G2</accession>
<dbReference type="OrthoDB" id="3253623at2759"/>
<sequence>MEVCNFPDCRKFCFTNEDGQQYQGVLLKLSEDSSEETSQSSFGFSESNKSQTKNKNLASELILGGVSRQKCQLAREYILQLFKVCQDNVKSQNFALKFPKDVRTIIKKLNLNPQLQQHILCPRCYCLYDLEIAPSDCGYQEFPQALPCGEYLFISPIINPFPEIQRLSQHHPQSFHFLTKRKPHSIYIHQNLSCWLKWFVPQVEDAIELWNQQTNSQKVPISDYQHSKACNELYPKSPTSQDSAMPLAFSLFVEWFNPLSNKLAGKKVSLWVL</sequence>
<organism evidence="1 2">
    <name type="scientific">Austropuccinia psidii MF-1</name>
    <dbReference type="NCBI Taxonomy" id="1389203"/>
    <lineage>
        <taxon>Eukaryota</taxon>
        <taxon>Fungi</taxon>
        <taxon>Dikarya</taxon>
        <taxon>Basidiomycota</taxon>
        <taxon>Pucciniomycotina</taxon>
        <taxon>Pucciniomycetes</taxon>
        <taxon>Pucciniales</taxon>
        <taxon>Sphaerophragmiaceae</taxon>
        <taxon>Austropuccinia</taxon>
    </lineage>
</organism>
<dbReference type="EMBL" id="AVOT02057422">
    <property type="protein sequence ID" value="MBW0551527.1"/>
    <property type="molecule type" value="Genomic_DNA"/>
</dbReference>
<gene>
    <name evidence="1" type="ORF">O181_091242</name>
</gene>
<proteinExistence type="predicted"/>
<dbReference type="Proteomes" id="UP000765509">
    <property type="component" value="Unassembled WGS sequence"/>
</dbReference>
<name>A0A9Q3P8G2_9BASI</name>
<evidence type="ECO:0000313" key="1">
    <source>
        <dbReference type="EMBL" id="MBW0551527.1"/>
    </source>
</evidence>
<comment type="caution">
    <text evidence="1">The sequence shown here is derived from an EMBL/GenBank/DDBJ whole genome shotgun (WGS) entry which is preliminary data.</text>
</comment>
<keyword evidence="2" id="KW-1185">Reference proteome</keyword>
<reference evidence="1" key="1">
    <citation type="submission" date="2021-03" db="EMBL/GenBank/DDBJ databases">
        <title>Draft genome sequence of rust myrtle Austropuccinia psidii MF-1, a brazilian biotype.</title>
        <authorList>
            <person name="Quecine M.C."/>
            <person name="Pachon D.M.R."/>
            <person name="Bonatelli M.L."/>
            <person name="Correr F.H."/>
            <person name="Franceschini L.M."/>
            <person name="Leite T.F."/>
            <person name="Margarido G.R.A."/>
            <person name="Almeida C.A."/>
            <person name="Ferrarezi J.A."/>
            <person name="Labate C.A."/>
        </authorList>
    </citation>
    <scope>NUCLEOTIDE SEQUENCE</scope>
    <source>
        <strain evidence="1">MF-1</strain>
    </source>
</reference>
<protein>
    <submittedName>
        <fullName evidence="1">Uncharacterized protein</fullName>
    </submittedName>
</protein>